<dbReference type="CDD" id="cd07023">
    <property type="entry name" value="S49_Sppa_N_C"/>
    <property type="match status" value="1"/>
</dbReference>
<dbReference type="KEGG" id="apel:CA267_017555"/>
<reference evidence="10 11" key="2">
    <citation type="submission" date="2020-04" db="EMBL/GenBank/DDBJ databases">
        <title>Complete genome sequence of Alteromonas pelagimontana 5.12T.</title>
        <authorList>
            <person name="Sinha R.K."/>
            <person name="Krishnan K.P."/>
            <person name="Kurian J.P."/>
        </authorList>
    </citation>
    <scope>NUCLEOTIDE SEQUENCE [LARGE SCALE GENOMIC DNA]</scope>
    <source>
        <strain evidence="10 11">5.12</strain>
    </source>
</reference>
<dbReference type="InterPro" id="IPR047217">
    <property type="entry name" value="S49_SppA_67K_type_N"/>
</dbReference>
<dbReference type="InterPro" id="IPR004634">
    <property type="entry name" value="Pept_S49_pIV"/>
</dbReference>
<dbReference type="SUPFAM" id="SSF52096">
    <property type="entry name" value="ClpP/crotonase"/>
    <property type="match status" value="2"/>
</dbReference>
<dbReference type="InterPro" id="IPR004635">
    <property type="entry name" value="Pept_S49_SppA"/>
</dbReference>
<keyword evidence="8" id="KW-1133">Transmembrane helix</keyword>
<evidence type="ECO:0000256" key="8">
    <source>
        <dbReference type="SAM" id="Phobius"/>
    </source>
</evidence>
<dbReference type="PANTHER" id="PTHR33209">
    <property type="entry name" value="PROTEASE 4"/>
    <property type="match status" value="1"/>
</dbReference>
<gene>
    <name evidence="10" type="primary">sppA</name>
    <name evidence="10" type="ORF">CA267_017555</name>
</gene>
<comment type="similarity">
    <text evidence="2">Belongs to the peptidase S49 family.</text>
</comment>
<sequence length="620" mass="68590">MSAKGSWTKSLFVGLWTVLNFCRKLLFNFIFILIIVGIFIALSSDKDPLTVKPNSALYLNLSGSLVIEKEAVEPFSQFIQEALGNEQENPEVLVRDVIKTIQNAKQDRRIKALVLDLQDLTDGGLDKLRQVAEAIDDFKTSEKPVYAIGDYYTQTQYYLASHADHVYLNPMGALLLEGYGRYGLYFKDLLEKLNVTTHIFRVGTYKSAVEPFLRNDMSDAAKEANQEWLNTYWAQYKADVGAARNMDESNFDEKLDVLVEKFNAAGGDFAQYALENGWVDALKTREEVRQELVNLVGSDDNELGVNVTPYNTYVKVINPPVPYHENDTDKVAIVVAKGTILDGDQPAGAIGGDSTARLLRQARLDDSVKAVVLQIDSPGGSSFGSEVIRQEVLELKAAGKPVVASMSTYAASGGYWISSAADKIIASPSTITGSIGVFGMFMTYEKSLDYIGVNSDGTGSTEITGMSPTRALDPRFGQILQRNVESSYNRFINMVAEARSMTPEQVDKIAQGRVWIGSTALELGLVDELGDLNDAVVAAAELAELDDFDTFYEQRKLSPQEIFWKEMFGQAMVWGAKVQFADSNSQLMGLVRQVVSEFDELKQLNDPMGVYILCLECQVK</sequence>
<evidence type="ECO:0000259" key="9">
    <source>
        <dbReference type="Pfam" id="PF01343"/>
    </source>
</evidence>
<feature type="domain" description="Peptidase S49" evidence="9">
    <location>
        <begin position="138"/>
        <end position="295"/>
    </location>
</feature>
<organism evidence="10 11">
    <name type="scientific">Alteromonas pelagimontana</name>
    <dbReference type="NCBI Taxonomy" id="1858656"/>
    <lineage>
        <taxon>Bacteria</taxon>
        <taxon>Pseudomonadati</taxon>
        <taxon>Pseudomonadota</taxon>
        <taxon>Gammaproteobacteria</taxon>
        <taxon>Alteromonadales</taxon>
        <taxon>Alteromonadaceae</taxon>
        <taxon>Alteromonas/Salinimonas group</taxon>
        <taxon>Alteromonas</taxon>
    </lineage>
</organism>
<evidence type="ECO:0000313" key="11">
    <source>
        <dbReference type="Proteomes" id="UP000219285"/>
    </source>
</evidence>
<dbReference type="InterPro" id="IPR002142">
    <property type="entry name" value="Peptidase_S49"/>
</dbReference>
<name>A0A6M4MHN2_9ALTE</name>
<comment type="subcellular location">
    <subcellularLocation>
        <location evidence="1">Membrane</location>
    </subcellularLocation>
</comment>
<evidence type="ECO:0000256" key="7">
    <source>
        <dbReference type="PIRSR" id="PIRSR001217-1"/>
    </source>
</evidence>
<dbReference type="PANTHER" id="PTHR33209:SF1">
    <property type="entry name" value="PEPTIDASE S49 DOMAIN-CONTAINING PROTEIN"/>
    <property type="match status" value="1"/>
</dbReference>
<keyword evidence="5" id="KW-0720">Serine protease</keyword>
<dbReference type="EMBL" id="CP052766">
    <property type="protein sequence ID" value="QJR82428.1"/>
    <property type="molecule type" value="Genomic_DNA"/>
</dbReference>
<dbReference type="OrthoDB" id="9764363at2"/>
<proteinExistence type="inferred from homology"/>
<feature type="active site" description="Proton donor/acceptor" evidence="7">
    <location>
        <position position="206"/>
    </location>
</feature>
<dbReference type="PIRSF" id="PIRSF001217">
    <property type="entry name" value="Protease_4_SppA"/>
    <property type="match status" value="1"/>
</dbReference>
<dbReference type="InterPro" id="IPR029045">
    <property type="entry name" value="ClpP/crotonase-like_dom_sf"/>
</dbReference>
<dbReference type="Pfam" id="PF01343">
    <property type="entry name" value="Peptidase_S49"/>
    <property type="match status" value="2"/>
</dbReference>
<evidence type="ECO:0000256" key="6">
    <source>
        <dbReference type="ARBA" id="ARBA00023136"/>
    </source>
</evidence>
<evidence type="ECO:0000256" key="3">
    <source>
        <dbReference type="ARBA" id="ARBA00022670"/>
    </source>
</evidence>
<dbReference type="NCBIfam" id="TIGR00705">
    <property type="entry name" value="SppA_67K"/>
    <property type="match status" value="1"/>
</dbReference>
<dbReference type="NCBIfam" id="TIGR00706">
    <property type="entry name" value="SppA_dom"/>
    <property type="match status" value="1"/>
</dbReference>
<evidence type="ECO:0000256" key="1">
    <source>
        <dbReference type="ARBA" id="ARBA00004370"/>
    </source>
</evidence>
<dbReference type="Gene3D" id="3.90.226.10">
    <property type="entry name" value="2-enoyl-CoA Hydratase, Chain A, domain 1"/>
    <property type="match status" value="3"/>
</dbReference>
<evidence type="ECO:0000256" key="4">
    <source>
        <dbReference type="ARBA" id="ARBA00022801"/>
    </source>
</evidence>
<dbReference type="AlphaFoldDB" id="A0A6M4MHN2"/>
<feature type="domain" description="Peptidase S49" evidence="9">
    <location>
        <begin position="395"/>
        <end position="545"/>
    </location>
</feature>
<feature type="active site" description="Nucleophile" evidence="7">
    <location>
        <position position="412"/>
    </location>
</feature>
<keyword evidence="6 8" id="KW-0472">Membrane</keyword>
<keyword evidence="11" id="KW-1185">Reference proteome</keyword>
<evidence type="ECO:0000313" key="10">
    <source>
        <dbReference type="EMBL" id="QJR82428.1"/>
    </source>
</evidence>
<protein>
    <submittedName>
        <fullName evidence="10">Signal peptide peptidase SppA</fullName>
    </submittedName>
</protein>
<evidence type="ECO:0000256" key="5">
    <source>
        <dbReference type="ARBA" id="ARBA00022825"/>
    </source>
</evidence>
<keyword evidence="8" id="KW-0812">Transmembrane</keyword>
<dbReference type="RefSeq" id="WP_075609588.1">
    <property type="nucleotide sequence ID" value="NZ_CP052766.1"/>
</dbReference>
<keyword evidence="3" id="KW-0645">Protease</keyword>
<dbReference type="GO" id="GO:0016020">
    <property type="term" value="C:membrane"/>
    <property type="evidence" value="ECO:0007669"/>
    <property type="project" value="UniProtKB-SubCell"/>
</dbReference>
<keyword evidence="4" id="KW-0378">Hydrolase</keyword>
<reference evidence="11" key="1">
    <citation type="submission" date="2014-12" db="EMBL/GenBank/DDBJ databases">
        <title>Complete genome sequence of a multi-drug resistant Klebsiella pneumoniae.</title>
        <authorList>
            <person name="Hua X."/>
            <person name="Chen Q."/>
            <person name="Li X."/>
            <person name="Feng Y."/>
            <person name="Ruan Z."/>
            <person name="Yu Y."/>
        </authorList>
    </citation>
    <scope>NUCLEOTIDE SEQUENCE [LARGE SCALE GENOMIC DNA]</scope>
    <source>
        <strain evidence="11">5.12</strain>
    </source>
</reference>
<dbReference type="CDD" id="cd07018">
    <property type="entry name" value="S49_SppA_67K_type"/>
    <property type="match status" value="1"/>
</dbReference>
<dbReference type="GO" id="GO:0008236">
    <property type="term" value="F:serine-type peptidase activity"/>
    <property type="evidence" value="ECO:0007669"/>
    <property type="project" value="UniProtKB-KW"/>
</dbReference>
<dbReference type="Proteomes" id="UP000219285">
    <property type="component" value="Chromosome"/>
</dbReference>
<evidence type="ECO:0000256" key="2">
    <source>
        <dbReference type="ARBA" id="ARBA00008683"/>
    </source>
</evidence>
<dbReference type="GO" id="GO:0006465">
    <property type="term" value="P:signal peptide processing"/>
    <property type="evidence" value="ECO:0007669"/>
    <property type="project" value="InterPro"/>
</dbReference>
<accession>A0A6M4MHN2</accession>
<dbReference type="InterPro" id="IPR047272">
    <property type="entry name" value="S49_SppA_C"/>
</dbReference>
<feature type="transmembrane region" description="Helical" evidence="8">
    <location>
        <begin position="25"/>
        <end position="44"/>
    </location>
</feature>